<dbReference type="Proteomes" id="UP000254235">
    <property type="component" value="Unassembled WGS sequence"/>
</dbReference>
<keyword evidence="1" id="KW-0472">Membrane</keyword>
<evidence type="ECO:0000256" key="1">
    <source>
        <dbReference type="SAM" id="Phobius"/>
    </source>
</evidence>
<evidence type="ECO:0000313" key="2">
    <source>
        <dbReference type="EMBL" id="SUC11402.1"/>
    </source>
</evidence>
<feature type="transmembrane region" description="Helical" evidence="1">
    <location>
        <begin position="244"/>
        <end position="265"/>
    </location>
</feature>
<feature type="transmembrane region" description="Helical" evidence="1">
    <location>
        <begin position="110"/>
        <end position="135"/>
    </location>
</feature>
<reference evidence="2 3" key="1">
    <citation type="submission" date="2018-06" db="EMBL/GenBank/DDBJ databases">
        <authorList>
            <consortium name="Pathogen Informatics"/>
            <person name="Doyle S."/>
        </authorList>
    </citation>
    <scope>NUCLEOTIDE SEQUENCE [LARGE SCALE GENOMIC DNA]</scope>
    <source>
        <strain evidence="2 3">NCTC13043</strain>
    </source>
</reference>
<evidence type="ECO:0000313" key="3">
    <source>
        <dbReference type="Proteomes" id="UP000254235"/>
    </source>
</evidence>
<feature type="transmembrane region" description="Helical" evidence="1">
    <location>
        <begin position="174"/>
        <end position="192"/>
    </location>
</feature>
<keyword evidence="1" id="KW-0812">Transmembrane</keyword>
<keyword evidence="1" id="KW-1133">Transmembrane helix</keyword>
<dbReference type="OrthoDB" id="1077176at2"/>
<protein>
    <recommendedName>
        <fullName evidence="4">ABC-2 family transporter protein</fullName>
    </recommendedName>
</protein>
<organism evidence="2 3">
    <name type="scientific">Prevotella pallens</name>
    <dbReference type="NCBI Taxonomy" id="60133"/>
    <lineage>
        <taxon>Bacteria</taxon>
        <taxon>Pseudomonadati</taxon>
        <taxon>Bacteroidota</taxon>
        <taxon>Bacteroidia</taxon>
        <taxon>Bacteroidales</taxon>
        <taxon>Prevotellaceae</taxon>
        <taxon>Prevotella</taxon>
    </lineage>
</organism>
<accession>A0A379EYJ5</accession>
<feature type="transmembrane region" description="Helical" evidence="1">
    <location>
        <begin position="59"/>
        <end position="83"/>
    </location>
</feature>
<evidence type="ECO:0008006" key="4">
    <source>
        <dbReference type="Google" id="ProtNLM"/>
    </source>
</evidence>
<feature type="transmembrane region" description="Helical" evidence="1">
    <location>
        <begin position="24"/>
        <end position="47"/>
    </location>
</feature>
<sequence>METFNIQRFGNVCTRLVMLRKKEYFNIFLAITLFVALSCIFACNPFSGEAKETLEYAYSFFQVVGSIYVFAVVLIIVNGANIIRDLKTKQQRIDELVLPATNLEKFTARVLASTVLVLILAAAGIVAGDILQMLINMLLHKGTFGSISLYATKQMYSMMETNILAIENVVHKPIRFMFVLTLISGNAFYLLGGMLFRKTAWLKTTLAVIVISIALFSMFVGYAYVVYGYTNYVVYIPEWMQESWFNITLLIVQTCACYYFAYRIYCRLQAINTRWLNI</sequence>
<dbReference type="EMBL" id="UGTP01000001">
    <property type="protein sequence ID" value="SUC11402.1"/>
    <property type="molecule type" value="Genomic_DNA"/>
</dbReference>
<proteinExistence type="predicted"/>
<dbReference type="AlphaFoldDB" id="A0A379EYJ5"/>
<name>A0A379EYJ5_9BACT</name>
<gene>
    <name evidence="2" type="ORF">NCTC13043_00247</name>
</gene>
<feature type="transmembrane region" description="Helical" evidence="1">
    <location>
        <begin position="204"/>
        <end position="224"/>
    </location>
</feature>